<reference evidence="3 4" key="1">
    <citation type="submission" date="2017-08" db="EMBL/GenBank/DDBJ databases">
        <authorList>
            <person name="de Groot N.N."/>
        </authorList>
    </citation>
    <scope>NUCLEOTIDE SEQUENCE [LARGE SCALE GENOMIC DNA]</scope>
    <source>
        <strain evidence="3 4">USBA 352</strain>
    </source>
</reference>
<dbReference type="SUPFAM" id="SSF53335">
    <property type="entry name" value="S-adenosyl-L-methionine-dependent methyltransferases"/>
    <property type="match status" value="1"/>
</dbReference>
<dbReference type="STRING" id="538381.GCA_001696535_01520"/>
<dbReference type="AlphaFoldDB" id="A0A285R7R5"/>
<sequence length="369" mass="39323">MTSPEPQTTPLGARIRALIEAGGPMSVFDFMGLCLADPEHGYYMQAEPFGADGDFITAPEVSQFFGELVGAWVVQTHAALSSPPHVHLVELGPGRGTLMADMLRVAALRPAFREAASLHLVETSRRLRAIQRTTLGEAGGHTHWHDRIADLPTDAPLIVVANEFFDALPVRQYVRTAQGWRERAVGLGTNGALQFMAGTGTLDPGSLPADLAGAAEGAILETQPLANALMEELAGRIARQGGSLLAIDYGYARTATGETLQALRAHRHVPVLAEPGLADLTAHVNFEALARAARTGGLRPRPLLTQGDFLLRLGLLERAGQVGAGRPPEDQERIRGEVERLAAPQEMGDLFKVLAVAADDAVLPLFDGV</sequence>
<gene>
    <name evidence="3" type="ORF">SAMN05421512_101393</name>
</gene>
<dbReference type="InterPro" id="IPR003788">
    <property type="entry name" value="NDUFAF7"/>
</dbReference>
<keyword evidence="1 3" id="KW-0489">Methyltransferase</keyword>
<dbReference type="Gene3D" id="3.40.50.12710">
    <property type="match status" value="1"/>
</dbReference>
<organism evidence="3 4">
    <name type="scientific">Stappia indica</name>
    <dbReference type="NCBI Taxonomy" id="538381"/>
    <lineage>
        <taxon>Bacteria</taxon>
        <taxon>Pseudomonadati</taxon>
        <taxon>Pseudomonadota</taxon>
        <taxon>Alphaproteobacteria</taxon>
        <taxon>Hyphomicrobiales</taxon>
        <taxon>Stappiaceae</taxon>
        <taxon>Stappia</taxon>
    </lineage>
</organism>
<dbReference type="InterPro" id="IPR029063">
    <property type="entry name" value="SAM-dependent_MTases_sf"/>
</dbReference>
<name>A0A285R7R5_9HYPH</name>
<proteinExistence type="predicted"/>
<dbReference type="Pfam" id="PF02636">
    <property type="entry name" value="Methyltransf_28"/>
    <property type="match status" value="1"/>
</dbReference>
<evidence type="ECO:0000256" key="2">
    <source>
        <dbReference type="ARBA" id="ARBA00022679"/>
    </source>
</evidence>
<accession>A0A285R7R5</accession>
<dbReference type="EMBL" id="OBML01000001">
    <property type="protein sequence ID" value="SOB90140.1"/>
    <property type="molecule type" value="Genomic_DNA"/>
</dbReference>
<evidence type="ECO:0000313" key="4">
    <source>
        <dbReference type="Proteomes" id="UP000219331"/>
    </source>
</evidence>
<keyword evidence="4" id="KW-1185">Reference proteome</keyword>
<dbReference type="GO" id="GO:0032259">
    <property type="term" value="P:methylation"/>
    <property type="evidence" value="ECO:0007669"/>
    <property type="project" value="UniProtKB-KW"/>
</dbReference>
<dbReference type="RefSeq" id="WP_244297311.1">
    <property type="nucleotide sequence ID" value="NZ_OBML01000001.1"/>
</dbReference>
<dbReference type="GO" id="GO:0035243">
    <property type="term" value="F:protein-arginine omega-N symmetric methyltransferase activity"/>
    <property type="evidence" value="ECO:0007669"/>
    <property type="project" value="TreeGrafter"/>
</dbReference>
<dbReference type="InterPro" id="IPR038375">
    <property type="entry name" value="NDUFAF7_sf"/>
</dbReference>
<evidence type="ECO:0000313" key="3">
    <source>
        <dbReference type="EMBL" id="SOB90140.1"/>
    </source>
</evidence>
<evidence type="ECO:0000256" key="1">
    <source>
        <dbReference type="ARBA" id="ARBA00022603"/>
    </source>
</evidence>
<dbReference type="PANTHER" id="PTHR12049:SF7">
    <property type="entry name" value="PROTEIN ARGININE METHYLTRANSFERASE NDUFAF7, MITOCHONDRIAL"/>
    <property type="match status" value="1"/>
</dbReference>
<protein>
    <submittedName>
        <fullName evidence="3">SAM-dependent methyltransferase, MidA family</fullName>
    </submittedName>
</protein>
<dbReference type="PANTHER" id="PTHR12049">
    <property type="entry name" value="PROTEIN ARGININE METHYLTRANSFERASE NDUFAF7, MITOCHONDRIAL"/>
    <property type="match status" value="1"/>
</dbReference>
<dbReference type="Proteomes" id="UP000219331">
    <property type="component" value="Unassembled WGS sequence"/>
</dbReference>
<keyword evidence="2 3" id="KW-0808">Transferase</keyword>